<feature type="short sequence motif" description="DGA/G" evidence="13">
    <location>
        <begin position="660"/>
        <end position="662"/>
    </location>
</feature>
<dbReference type="Gene3D" id="3.40.1090.10">
    <property type="entry name" value="Cytosolic phospholipase A2 catalytic domain"/>
    <property type="match status" value="1"/>
</dbReference>
<keyword evidence="13" id="KW-0442">Lipid degradation</keyword>
<dbReference type="Gene3D" id="1.25.40.20">
    <property type="entry name" value="Ankyrin repeat-containing domain"/>
    <property type="match status" value="3"/>
</dbReference>
<feature type="active site" description="Nucleophile" evidence="13">
    <location>
        <position position="528"/>
    </location>
</feature>
<evidence type="ECO:0000256" key="10">
    <source>
        <dbReference type="ARBA" id="ARBA00023298"/>
    </source>
</evidence>
<evidence type="ECO:0000256" key="8">
    <source>
        <dbReference type="ARBA" id="ARBA00023043"/>
    </source>
</evidence>
<dbReference type="SUPFAM" id="SSF48403">
    <property type="entry name" value="Ankyrin repeat"/>
    <property type="match status" value="1"/>
</dbReference>
<evidence type="ECO:0000256" key="13">
    <source>
        <dbReference type="PROSITE-ProRule" id="PRU01161"/>
    </source>
</evidence>
<evidence type="ECO:0000313" key="16">
    <source>
        <dbReference type="RefSeq" id="XP_013781824.1"/>
    </source>
</evidence>
<dbReference type="PANTHER" id="PTHR24139">
    <property type="entry name" value="CALCIUM-INDEPENDENT PHOSPHOLIPASE A2"/>
    <property type="match status" value="1"/>
</dbReference>
<evidence type="ECO:0000256" key="11">
    <source>
        <dbReference type="ARBA" id="ARBA00023422"/>
    </source>
</evidence>
<keyword evidence="5" id="KW-0677">Repeat</keyword>
<keyword evidence="3" id="KW-0268">Exocytosis</keyword>
<keyword evidence="6 13" id="KW-0378">Hydrolase</keyword>
<dbReference type="EC" id="3.1.1.4" evidence="2"/>
<name>A0ABM1BH02_LIMPO</name>
<reference evidence="16" key="1">
    <citation type="submission" date="2025-08" db="UniProtKB">
        <authorList>
            <consortium name="RefSeq"/>
        </authorList>
    </citation>
    <scope>IDENTIFICATION</scope>
    <source>
        <tissue evidence="16">Muscle</tissue>
    </source>
</reference>
<feature type="repeat" description="ANK" evidence="12">
    <location>
        <begin position="221"/>
        <end position="253"/>
    </location>
</feature>
<evidence type="ECO:0000313" key="15">
    <source>
        <dbReference type="Proteomes" id="UP000694941"/>
    </source>
</evidence>
<gene>
    <name evidence="16" type="primary">LOC106466132</name>
</gene>
<comment type="catalytic activity">
    <reaction evidence="11">
        <text>a 1,2-diacyl-sn-glycero-3-phosphocholine + H2O = a 1-acyl-sn-glycero-3-phosphocholine + a fatty acid + H(+)</text>
        <dbReference type="Rhea" id="RHEA:15801"/>
        <dbReference type="ChEBI" id="CHEBI:15377"/>
        <dbReference type="ChEBI" id="CHEBI:15378"/>
        <dbReference type="ChEBI" id="CHEBI:28868"/>
        <dbReference type="ChEBI" id="CHEBI:57643"/>
        <dbReference type="ChEBI" id="CHEBI:58168"/>
        <dbReference type="EC" id="3.1.1.4"/>
    </reaction>
    <physiologicalReaction direction="left-to-right" evidence="11">
        <dbReference type="Rhea" id="RHEA:15802"/>
    </physiologicalReaction>
</comment>
<dbReference type="InterPro" id="IPR036770">
    <property type="entry name" value="Ankyrin_rpt-contain_sf"/>
</dbReference>
<feature type="domain" description="PNPLA" evidence="14">
    <location>
        <begin position="490"/>
        <end position="673"/>
    </location>
</feature>
<dbReference type="RefSeq" id="XP_013781824.1">
    <property type="nucleotide sequence ID" value="XM_013926370.2"/>
</dbReference>
<dbReference type="PANTHER" id="PTHR24139:SF34">
    <property type="entry name" value="85_88 KDA CALCIUM-INDEPENDENT PHOSPHOLIPASE A2"/>
    <property type="match status" value="1"/>
</dbReference>
<dbReference type="InterPro" id="IPR002641">
    <property type="entry name" value="PNPLA_dom"/>
</dbReference>
<keyword evidence="7" id="KW-0528">Neurotoxin</keyword>
<feature type="short sequence motif" description="GXSXG" evidence="13">
    <location>
        <begin position="526"/>
        <end position="530"/>
    </location>
</feature>
<evidence type="ECO:0000259" key="14">
    <source>
        <dbReference type="PROSITE" id="PS51635"/>
    </source>
</evidence>
<dbReference type="InterPro" id="IPR047148">
    <property type="entry name" value="PLPL9"/>
</dbReference>
<sequence length="813" mass="89301">MSIIRSLLERVVYGTTDNEFKVIEVDPENYVFSCVLFREDCLVLYYGNQEGVAIYDVVLHADVKSFPHTAFSLHRSSGCEKSQNVYLYLKDKLPIIVQASPGVLSVSKLQELSNLIRNNTGWSVAHIAVHFSLLECFDKENFVSMVNAVCEETLVTPLHLAVKLQNVSAIETLLRLNARVDLTDKSGNTVYHYAAAASKKEIIQALRSFPSPAVINTTNGDGWTPLHISCMVNNMDCVKELLLLGADPNVAACPSELSDGTSTTLILKERLMRSISSSSKSPKDGGLPLHLANSVECIETLIENGSHVNARNLNFDTPLHLLVQSKETLSSIICLLSHGADVNLDGSEGETPLHLAVKTGYLPTVHALLSFGANVNAVSHRQETPRHLAATTDIEGKELLIYTLNAVGAERCSKHTRSCNDGCSPRGTFDGVPPECSNLSRNLTLYDHIISAAVVNAALTRKQFGTSSLGSFDVVDSHIDQYGKKTDNLLCLDGGGIRGLILIRILMELETCVGCDLVKCFDWIAGTSTGGILALALAQGKKPKECLQLYFRLKDKVFVGSRPYDSQLLDQFLKKELGEDTVMTDIRNVKVTVTAVLADRLPAQLHLFRNYRSPDEILGVKEDGLYSQFFMAAEEQKVWKAARASGAAPTYFRPDGPFLDGGLIANNPTLDAMTEIHQFNEALKCTGQEDQVRKLGLVVSLGTGVVPVTEVKRVDVFRPDGIWDTMKLAFGMSALGQLIVDQATQANGSVVRRAQAWCNMIGVPYFRINPPISQDVALDEVDNIVLVKMLWETIMYINQHRQEMTALTLLMSR</sequence>
<organism evidence="15 16">
    <name type="scientific">Limulus polyphemus</name>
    <name type="common">Atlantic horseshoe crab</name>
    <dbReference type="NCBI Taxonomy" id="6850"/>
    <lineage>
        <taxon>Eukaryota</taxon>
        <taxon>Metazoa</taxon>
        <taxon>Ecdysozoa</taxon>
        <taxon>Arthropoda</taxon>
        <taxon>Chelicerata</taxon>
        <taxon>Merostomata</taxon>
        <taxon>Xiphosura</taxon>
        <taxon>Limulidae</taxon>
        <taxon>Limulus</taxon>
    </lineage>
</organism>
<dbReference type="SUPFAM" id="SSF52151">
    <property type="entry name" value="FabD/lysophospholipase-like"/>
    <property type="match status" value="1"/>
</dbReference>
<dbReference type="Pfam" id="PF12796">
    <property type="entry name" value="Ank_2"/>
    <property type="match status" value="2"/>
</dbReference>
<feature type="repeat" description="ANK" evidence="12">
    <location>
        <begin position="314"/>
        <end position="347"/>
    </location>
</feature>
<feature type="repeat" description="ANK" evidence="12">
    <location>
        <begin position="153"/>
        <end position="185"/>
    </location>
</feature>
<dbReference type="Pfam" id="PF01734">
    <property type="entry name" value="Patatin"/>
    <property type="match status" value="1"/>
</dbReference>
<dbReference type="SMART" id="SM00248">
    <property type="entry name" value="ANK"/>
    <property type="match status" value="6"/>
</dbReference>
<dbReference type="InterPro" id="IPR016035">
    <property type="entry name" value="Acyl_Trfase/lysoPLipase"/>
</dbReference>
<keyword evidence="10" id="KW-1053">Target membrane</keyword>
<feature type="short sequence motif" description="GXGXXG" evidence="13">
    <location>
        <begin position="494"/>
        <end position="499"/>
    </location>
</feature>
<evidence type="ECO:0000256" key="9">
    <source>
        <dbReference type="ARBA" id="ARBA00023098"/>
    </source>
</evidence>
<evidence type="ECO:0000256" key="6">
    <source>
        <dbReference type="ARBA" id="ARBA00022801"/>
    </source>
</evidence>
<evidence type="ECO:0000256" key="12">
    <source>
        <dbReference type="PROSITE-ProRule" id="PRU00023"/>
    </source>
</evidence>
<keyword evidence="10" id="KW-0472">Membrane</keyword>
<dbReference type="GeneID" id="106466132"/>
<dbReference type="InterPro" id="IPR002110">
    <property type="entry name" value="Ankyrin_rpt"/>
</dbReference>
<evidence type="ECO:0000256" key="5">
    <source>
        <dbReference type="ARBA" id="ARBA00022737"/>
    </source>
</evidence>
<dbReference type="Proteomes" id="UP000694941">
    <property type="component" value="Unplaced"/>
</dbReference>
<evidence type="ECO:0000256" key="4">
    <source>
        <dbReference type="ARBA" id="ARBA00022537"/>
    </source>
</evidence>
<evidence type="ECO:0000256" key="2">
    <source>
        <dbReference type="ARBA" id="ARBA00013278"/>
    </source>
</evidence>
<feature type="active site" description="Proton acceptor" evidence="13">
    <location>
        <position position="660"/>
    </location>
</feature>
<keyword evidence="4" id="KW-1052">Target cell membrane</keyword>
<protein>
    <recommendedName>
        <fullName evidence="2">phospholipase A2</fullName>
        <ecNumber evidence="2">3.1.1.4</ecNumber>
    </recommendedName>
</protein>
<evidence type="ECO:0000256" key="3">
    <source>
        <dbReference type="ARBA" id="ARBA00022483"/>
    </source>
</evidence>
<evidence type="ECO:0000256" key="7">
    <source>
        <dbReference type="ARBA" id="ARBA00023028"/>
    </source>
</evidence>
<dbReference type="PROSITE" id="PS50088">
    <property type="entry name" value="ANK_REPEAT"/>
    <property type="match status" value="4"/>
</dbReference>
<keyword evidence="8 12" id="KW-0040">ANK repeat</keyword>
<keyword evidence="7" id="KW-0638">Presynaptic neurotoxin</keyword>
<proteinExistence type="predicted"/>
<keyword evidence="9 13" id="KW-0443">Lipid metabolism</keyword>
<dbReference type="PROSITE" id="PS51635">
    <property type="entry name" value="PNPLA"/>
    <property type="match status" value="1"/>
</dbReference>
<keyword evidence="15" id="KW-1185">Reference proteome</keyword>
<keyword evidence="7" id="KW-0800">Toxin</keyword>
<accession>A0ABM1BH02</accession>
<dbReference type="PROSITE" id="PS50297">
    <property type="entry name" value="ANK_REP_REGION"/>
    <property type="match status" value="3"/>
</dbReference>
<evidence type="ECO:0000256" key="1">
    <source>
        <dbReference type="ARBA" id="ARBA00004175"/>
    </source>
</evidence>
<dbReference type="CDD" id="cd07212">
    <property type="entry name" value="Pat_PNPLA9"/>
    <property type="match status" value="1"/>
</dbReference>
<feature type="repeat" description="ANK" evidence="12">
    <location>
        <begin position="348"/>
        <end position="380"/>
    </location>
</feature>
<comment type="subcellular location">
    <subcellularLocation>
        <location evidence="1">Target cell membrane</location>
    </subcellularLocation>
</comment>